<comment type="caution">
    <text evidence="2">The sequence shown here is derived from an EMBL/GenBank/DDBJ whole genome shotgun (WGS) entry which is preliminary data.</text>
</comment>
<organism evidence="2 3">
    <name type="scientific">Hydrogenophaga atypica</name>
    <dbReference type="NCBI Taxonomy" id="249409"/>
    <lineage>
        <taxon>Bacteria</taxon>
        <taxon>Pseudomonadati</taxon>
        <taxon>Pseudomonadota</taxon>
        <taxon>Betaproteobacteria</taxon>
        <taxon>Burkholderiales</taxon>
        <taxon>Comamonadaceae</taxon>
        <taxon>Hydrogenophaga</taxon>
    </lineage>
</organism>
<dbReference type="PANTHER" id="PTHR43123:SF4">
    <property type="entry name" value="POLYSACCHARIDE DEACETYLASE"/>
    <property type="match status" value="1"/>
</dbReference>
<dbReference type="EMBL" id="JBHTCA010000002">
    <property type="protein sequence ID" value="MFC7408074.1"/>
    <property type="molecule type" value="Genomic_DNA"/>
</dbReference>
<gene>
    <name evidence="2" type="ORF">ACFQPB_04315</name>
</gene>
<evidence type="ECO:0000313" key="3">
    <source>
        <dbReference type="Proteomes" id="UP001596501"/>
    </source>
</evidence>
<accession>A0ABW2QG29</accession>
<feature type="domain" description="NodB homology" evidence="1">
    <location>
        <begin position="59"/>
        <end position="277"/>
    </location>
</feature>
<dbReference type="Gene3D" id="3.20.20.370">
    <property type="entry name" value="Glycoside hydrolase/deacetylase"/>
    <property type="match status" value="1"/>
</dbReference>
<keyword evidence="3" id="KW-1185">Reference proteome</keyword>
<proteinExistence type="predicted"/>
<dbReference type="CDD" id="cd10979">
    <property type="entry name" value="CE4_PuuE_like"/>
    <property type="match status" value="1"/>
</dbReference>
<sequence>MARDPGFYDYLPYDDRRPPIRWPGGARVAFWVAPNVEFYELNPPRNPARAPWARPAPDVQNYSYRDYGNRVGFWRMLDAMKRCNMRGSVSLNVAVCEHHPEVIEACAENGWEFYSHGTYNTRYLMGMTEAQERAVIQDSIDTIKKHTGQKLDGWLAPALTYTERTMDLVAEMGLTYVCDLFHDDQPGPVRVKKGKLTSIPYSLEMNDTIVYNVNLVSPRRYADILKRQFDRLYAEGEKSGTVMCIPLHPYLIGQPYRLAAFEEALSYITSHDKVWLATGREIAAHYNEHYHDAFAAAALPVGEAP</sequence>
<dbReference type="InterPro" id="IPR011330">
    <property type="entry name" value="Glyco_hydro/deAcase_b/a-brl"/>
</dbReference>
<evidence type="ECO:0000259" key="1">
    <source>
        <dbReference type="PROSITE" id="PS51677"/>
    </source>
</evidence>
<dbReference type="SUPFAM" id="SSF88713">
    <property type="entry name" value="Glycoside hydrolase/deacetylase"/>
    <property type="match status" value="1"/>
</dbReference>
<dbReference type="Pfam" id="PF01522">
    <property type="entry name" value="Polysacc_deac_1"/>
    <property type="match status" value="1"/>
</dbReference>
<dbReference type="InterPro" id="IPR002509">
    <property type="entry name" value="NODB_dom"/>
</dbReference>
<dbReference type="PANTHER" id="PTHR43123">
    <property type="entry name" value="POLYSACCHARIDE DEACETYLASE-RELATED"/>
    <property type="match status" value="1"/>
</dbReference>
<protein>
    <submittedName>
        <fullName evidence="2">Polysaccharide deacetylase family protein</fullName>
    </submittedName>
</protein>
<reference evidence="3" key="1">
    <citation type="journal article" date="2019" name="Int. J. Syst. Evol. Microbiol.">
        <title>The Global Catalogue of Microorganisms (GCM) 10K type strain sequencing project: providing services to taxonomists for standard genome sequencing and annotation.</title>
        <authorList>
            <consortium name="The Broad Institute Genomics Platform"/>
            <consortium name="The Broad Institute Genome Sequencing Center for Infectious Disease"/>
            <person name="Wu L."/>
            <person name="Ma J."/>
        </authorList>
    </citation>
    <scope>NUCLEOTIDE SEQUENCE [LARGE SCALE GENOMIC DNA]</scope>
    <source>
        <strain evidence="3">CGMCC 1.12371</strain>
    </source>
</reference>
<dbReference type="PROSITE" id="PS51677">
    <property type="entry name" value="NODB"/>
    <property type="match status" value="1"/>
</dbReference>
<evidence type="ECO:0000313" key="2">
    <source>
        <dbReference type="EMBL" id="MFC7408074.1"/>
    </source>
</evidence>
<name>A0ABW2QG29_9BURK</name>
<dbReference type="Proteomes" id="UP001596501">
    <property type="component" value="Unassembled WGS sequence"/>
</dbReference>
<dbReference type="RefSeq" id="WP_382220035.1">
    <property type="nucleotide sequence ID" value="NZ_JBHTCA010000002.1"/>
</dbReference>